<dbReference type="AlphaFoldDB" id="O74074"/>
<keyword evidence="3 10" id="KW-0808">Transferase</keyword>
<comment type="catalytic activity">
    <reaction evidence="7 8">
        <text>a 2'-deoxycytidine in DNA + S-adenosyl-L-methionine = an N(4)-methyl-2'-deoxycytidine in DNA + S-adenosyl-L-homocysteine + H(+)</text>
        <dbReference type="Rhea" id="RHEA:16857"/>
        <dbReference type="Rhea" id="RHEA-COMP:11369"/>
        <dbReference type="Rhea" id="RHEA-COMP:13674"/>
        <dbReference type="ChEBI" id="CHEBI:15378"/>
        <dbReference type="ChEBI" id="CHEBI:57856"/>
        <dbReference type="ChEBI" id="CHEBI:59789"/>
        <dbReference type="ChEBI" id="CHEBI:85452"/>
        <dbReference type="ChEBI" id="CHEBI:137933"/>
        <dbReference type="EC" id="2.1.1.113"/>
    </reaction>
</comment>
<feature type="domain" description="DNA methylase N-4/N-6" evidence="9">
    <location>
        <begin position="36"/>
        <end position="333"/>
    </location>
</feature>
<dbReference type="Gene3D" id="3.40.50.150">
    <property type="entry name" value="Vaccinia Virus protein VP39"/>
    <property type="match status" value="1"/>
</dbReference>
<dbReference type="GO" id="GO:0032259">
    <property type="term" value="P:methylation"/>
    <property type="evidence" value="ECO:0007669"/>
    <property type="project" value="UniProtKB-KW"/>
</dbReference>
<evidence type="ECO:0000256" key="5">
    <source>
        <dbReference type="ARBA" id="ARBA00022747"/>
    </source>
</evidence>
<dbReference type="REBASE" id="3789">
    <property type="entry name" value="M.CsyBORFJP"/>
</dbReference>
<evidence type="ECO:0000313" key="10">
    <source>
        <dbReference type="EMBL" id="AAC62718.1"/>
    </source>
</evidence>
<dbReference type="GO" id="GO:0003677">
    <property type="term" value="F:DNA binding"/>
    <property type="evidence" value="ECO:0007669"/>
    <property type="project" value="UniProtKB-KW"/>
</dbReference>
<evidence type="ECO:0000256" key="1">
    <source>
        <dbReference type="ARBA" id="ARBA00010203"/>
    </source>
</evidence>
<organism evidence="10">
    <name type="scientific">Cenarchaeum symbiosum</name>
    <dbReference type="NCBI Taxonomy" id="46770"/>
    <lineage>
        <taxon>Archaea</taxon>
        <taxon>Nitrososphaerota</taxon>
        <taxon>Candidatus Cenarchaeales</taxon>
        <taxon>Candidatus Cenarchaeaceae</taxon>
        <taxon>Candidatus Cenarchaeum</taxon>
    </lineage>
</organism>
<dbReference type="PRINTS" id="PR00508">
    <property type="entry name" value="S21N4MTFRASE"/>
</dbReference>
<dbReference type="InterPro" id="IPR002941">
    <property type="entry name" value="DNA_methylase_N4/N6"/>
</dbReference>
<dbReference type="GO" id="GO:0009307">
    <property type="term" value="P:DNA restriction-modification system"/>
    <property type="evidence" value="ECO:0007669"/>
    <property type="project" value="UniProtKB-KW"/>
</dbReference>
<evidence type="ECO:0000256" key="8">
    <source>
        <dbReference type="RuleBase" id="RU362026"/>
    </source>
</evidence>
<dbReference type="BRENDA" id="2.1.1.113">
    <property type="organism ID" value="1240"/>
</dbReference>
<keyword evidence="4 8" id="KW-0949">S-adenosyl-L-methionine</keyword>
<name>O74074_CENSM</name>
<dbReference type="Pfam" id="PF01555">
    <property type="entry name" value="N6_N4_Mtase"/>
    <property type="match status" value="1"/>
</dbReference>
<keyword evidence="5 8" id="KW-0680">Restriction system</keyword>
<reference evidence="10" key="1">
    <citation type="journal article" date="1998" name="J. Bacteriol.">
        <title>Genomic analysis reveals chromosomal variation in natural populations of the uncultured psychrophilic archaeon Cenarchaeum symbiosum.</title>
        <authorList>
            <person name="Schleper C."/>
            <person name="DeLong E.F."/>
            <person name="Preston C.M."/>
            <person name="Feldman R.A."/>
            <person name="Wu K.Y."/>
            <person name="Swanson R.V."/>
        </authorList>
    </citation>
    <scope>NUCLEOTIDE SEQUENCE</scope>
    <source>
        <strain evidence="10">B</strain>
    </source>
</reference>
<proteinExistence type="inferred from homology"/>
<dbReference type="PIR" id="T31327">
    <property type="entry name" value="T31327"/>
</dbReference>
<dbReference type="EMBL" id="AF083072">
    <property type="protein sequence ID" value="AAC62718.1"/>
    <property type="molecule type" value="Genomic_DNA"/>
</dbReference>
<dbReference type="SUPFAM" id="SSF53335">
    <property type="entry name" value="S-adenosyl-L-methionine-dependent methyltransferases"/>
    <property type="match status" value="1"/>
</dbReference>
<evidence type="ECO:0000256" key="6">
    <source>
        <dbReference type="ARBA" id="ARBA00023125"/>
    </source>
</evidence>
<evidence type="ECO:0000256" key="4">
    <source>
        <dbReference type="ARBA" id="ARBA00022691"/>
    </source>
</evidence>
<dbReference type="InterPro" id="IPR017985">
    <property type="entry name" value="MeTrfase_CN4_CS"/>
</dbReference>
<keyword evidence="2 8" id="KW-0489">Methyltransferase</keyword>
<dbReference type="GO" id="GO:0008170">
    <property type="term" value="F:N-methyltransferase activity"/>
    <property type="evidence" value="ECO:0007669"/>
    <property type="project" value="InterPro"/>
</dbReference>
<comment type="similarity">
    <text evidence="1">Belongs to the N(4)/N(6)-methyltransferase family. N(4) subfamily.</text>
</comment>
<sequence>MARGPILSEKFQILQGDAREVLPRLAKNTAERGRYRLAVTSPPYYGHRKYGSEPSELGQEKTPDEFIEELAGVFKSCMDLLTDDGSLFIVIGDTRRRRHKLMVPHRLALRLVDLGYHFQEDIIWYKRNAISQSSRQNLTQAYEFVLVLSKSDTPAYDINPIRVQGNEALSGINSKPANDRLQFAPGKRDPEAIGRIAAVIHGSTPGTPFDELPTTGEISWAHGYDPEKYCPTCYRKFRRHATRKRIGGHEHYPIFAACNPRGKNPGNVWEISTKAHHGNEHFAVFPEDLVSRIVKFATKEGDYVLDPFAGRGTTGIVSACLKRGFTGIDLYPANVARARRNVQDSADSRLSKKVLDQIMPERQLTGYF</sequence>
<protein>
    <recommendedName>
        <fullName evidence="8">Type II methyltransferase</fullName>
        <ecNumber evidence="8">2.1.1.113</ecNumber>
    </recommendedName>
    <alternativeName>
        <fullName evidence="8">N-4 cytosine-specific methyltransferase</fullName>
    </alternativeName>
</protein>
<dbReference type="GO" id="GO:0015667">
    <property type="term" value="F:site-specific DNA-methyltransferase (cytosine-N4-specific) activity"/>
    <property type="evidence" value="ECO:0007669"/>
    <property type="project" value="UniProtKB-EC"/>
</dbReference>
<dbReference type="PROSITE" id="PS00093">
    <property type="entry name" value="N4_MTASE"/>
    <property type="match status" value="1"/>
</dbReference>
<evidence type="ECO:0000256" key="2">
    <source>
        <dbReference type="ARBA" id="ARBA00022603"/>
    </source>
</evidence>
<evidence type="ECO:0000259" key="9">
    <source>
        <dbReference type="Pfam" id="PF01555"/>
    </source>
</evidence>
<dbReference type="InterPro" id="IPR001091">
    <property type="entry name" value="RM_Methyltransferase"/>
</dbReference>
<evidence type="ECO:0000256" key="7">
    <source>
        <dbReference type="ARBA" id="ARBA00049120"/>
    </source>
</evidence>
<dbReference type="InterPro" id="IPR029063">
    <property type="entry name" value="SAM-dependent_MTases_sf"/>
</dbReference>
<keyword evidence="6" id="KW-0238">DNA-binding</keyword>
<evidence type="ECO:0000256" key="3">
    <source>
        <dbReference type="ARBA" id="ARBA00022679"/>
    </source>
</evidence>
<dbReference type="EC" id="2.1.1.113" evidence="8"/>
<accession>O74074</accession>